<comment type="function">
    <text evidence="9">Catalyzes the transfer of an acetyl group from acetyl-CoA to the 6'-amino group of aminoglycoside molecules conferring resistance to antibiotics containing the purpurosamine ring.</text>
</comment>
<dbReference type="Gene3D" id="3.40.630.30">
    <property type="match status" value="1"/>
</dbReference>
<keyword evidence="5 9" id="KW-0046">Antibiotic resistance</keyword>
<evidence type="ECO:0000313" key="11">
    <source>
        <dbReference type="EMBL" id="OQP87890.1"/>
    </source>
</evidence>
<dbReference type="InterPro" id="IPR000182">
    <property type="entry name" value="GNAT_dom"/>
</dbReference>
<evidence type="ECO:0000256" key="2">
    <source>
        <dbReference type="ARBA" id="ARBA00012888"/>
    </source>
</evidence>
<evidence type="ECO:0000256" key="8">
    <source>
        <dbReference type="ARBA" id="ARBA00048923"/>
    </source>
</evidence>
<dbReference type="InterPro" id="IPR050680">
    <property type="entry name" value="YpeA/RimI_acetyltransf"/>
</dbReference>
<comment type="caution">
    <text evidence="11">The sequence shown here is derived from an EMBL/GenBank/DDBJ whole genome shotgun (WGS) entry which is preliminary data.</text>
</comment>
<evidence type="ECO:0000256" key="1">
    <source>
        <dbReference type="ARBA" id="ARBA00011738"/>
    </source>
</evidence>
<keyword evidence="6 9" id="KW-0012">Acyltransferase</keyword>
<keyword evidence="12" id="KW-1185">Reference proteome</keyword>
<dbReference type="InterPro" id="IPR016181">
    <property type="entry name" value="Acyl_CoA_acyltransferase"/>
</dbReference>
<dbReference type="SUPFAM" id="SSF55729">
    <property type="entry name" value="Acyl-CoA N-acyltransferases (Nat)"/>
    <property type="match status" value="1"/>
</dbReference>
<gene>
    <name evidence="11" type="ORF">BTR14_03545</name>
</gene>
<dbReference type="Proteomes" id="UP000192652">
    <property type="component" value="Unassembled WGS sequence"/>
</dbReference>
<protein>
    <recommendedName>
        <fullName evidence="3 9">Aminoglycoside N(6')-acetyltransferase type 1</fullName>
        <ecNumber evidence="2 9">2.3.1.82</ecNumber>
    </recommendedName>
    <alternativeName>
        <fullName evidence="7 9">Aminoglycoside resistance protein</fullName>
    </alternativeName>
</protein>
<evidence type="ECO:0000256" key="3">
    <source>
        <dbReference type="ARBA" id="ARBA00017677"/>
    </source>
</evidence>
<feature type="domain" description="N-acetyltransferase" evidence="10">
    <location>
        <begin position="1"/>
        <end position="149"/>
    </location>
</feature>
<dbReference type="PANTHER" id="PTHR43420:SF51">
    <property type="entry name" value="PEPTIDYL-LYSINE N-ACETYLTRANSFERASE YIAC"/>
    <property type="match status" value="1"/>
</dbReference>
<comment type="catalytic activity">
    <reaction evidence="8 9">
        <text>kanamycin B + acetyl-CoA = N(6')-acetylkanamycin B + CoA + H(+)</text>
        <dbReference type="Rhea" id="RHEA:16449"/>
        <dbReference type="ChEBI" id="CHEBI:15378"/>
        <dbReference type="ChEBI" id="CHEBI:57287"/>
        <dbReference type="ChEBI" id="CHEBI:57288"/>
        <dbReference type="ChEBI" id="CHEBI:58390"/>
        <dbReference type="ChEBI" id="CHEBI:58549"/>
        <dbReference type="EC" id="2.3.1.82"/>
    </reaction>
</comment>
<sequence length="149" mass="16502">MVIREASKEDASLWCHLRLGLWPGDGRDAHGEAIARMLADREKGAGRTAFLAFVEGAACAFIELSLRQDYVNGCDTSPVAFIEGISVAEDFRRRGLAKALIEAACDWARSRGCTEIASDAALSNHTSHRMHLASGFEETERVVYFRRWV</sequence>
<dbReference type="Pfam" id="PF00583">
    <property type="entry name" value="Acetyltransf_1"/>
    <property type="match status" value="1"/>
</dbReference>
<evidence type="ECO:0000256" key="9">
    <source>
        <dbReference type="PIRNR" id="PIRNR000452"/>
    </source>
</evidence>
<evidence type="ECO:0000313" key="12">
    <source>
        <dbReference type="Proteomes" id="UP000192652"/>
    </source>
</evidence>
<dbReference type="EC" id="2.3.1.82" evidence="2 9"/>
<keyword evidence="4 9" id="KW-0808">Transferase</keyword>
<evidence type="ECO:0000259" key="10">
    <source>
        <dbReference type="PROSITE" id="PS51186"/>
    </source>
</evidence>
<organism evidence="11 12">
    <name type="scientific">Xaviernesmea rhizosphaerae</name>
    <dbReference type="NCBI Taxonomy" id="1672749"/>
    <lineage>
        <taxon>Bacteria</taxon>
        <taxon>Pseudomonadati</taxon>
        <taxon>Pseudomonadota</taxon>
        <taxon>Alphaproteobacteria</taxon>
        <taxon>Hyphomicrobiales</taxon>
        <taxon>Rhizobiaceae</taxon>
        <taxon>Rhizobium/Agrobacterium group</taxon>
        <taxon>Xaviernesmea</taxon>
    </lineage>
</organism>
<evidence type="ECO:0000256" key="7">
    <source>
        <dbReference type="ARBA" id="ARBA00029660"/>
    </source>
</evidence>
<name>A0ABX3PHA7_9HYPH</name>
<dbReference type="EMBL" id="MSPX01000002">
    <property type="protein sequence ID" value="OQP87890.1"/>
    <property type="molecule type" value="Genomic_DNA"/>
</dbReference>
<evidence type="ECO:0000256" key="4">
    <source>
        <dbReference type="ARBA" id="ARBA00022679"/>
    </source>
</evidence>
<proteinExistence type="predicted"/>
<dbReference type="PIRSF" id="PIRSF000452">
    <property type="entry name" value="6-N-acetyltransf"/>
    <property type="match status" value="1"/>
</dbReference>
<dbReference type="InterPro" id="IPR024170">
    <property type="entry name" value="Aminoglycoside_N6-AcTrfrase"/>
</dbReference>
<dbReference type="NCBIfam" id="NF043067">
    <property type="entry name" value="AAC_6p_group_E"/>
    <property type="match status" value="1"/>
</dbReference>
<evidence type="ECO:0000256" key="5">
    <source>
        <dbReference type="ARBA" id="ARBA00023251"/>
    </source>
</evidence>
<dbReference type="CDD" id="cd04301">
    <property type="entry name" value="NAT_SF"/>
    <property type="match status" value="1"/>
</dbReference>
<evidence type="ECO:0000256" key="6">
    <source>
        <dbReference type="ARBA" id="ARBA00023315"/>
    </source>
</evidence>
<dbReference type="PANTHER" id="PTHR43420">
    <property type="entry name" value="ACETYLTRANSFERASE"/>
    <property type="match status" value="1"/>
</dbReference>
<accession>A0ABX3PHA7</accession>
<reference evidence="11 12" key="1">
    <citation type="journal article" date="2017" name="Antonie Van Leeuwenhoek">
        <title>Rhizobium rhizosphaerae sp. nov., a novel species isolated from rice rhizosphere.</title>
        <authorList>
            <person name="Zhao J.J."/>
            <person name="Zhang J."/>
            <person name="Zhang R.J."/>
            <person name="Zhang C.W."/>
            <person name="Yin H.Q."/>
            <person name="Zhang X.X."/>
        </authorList>
    </citation>
    <scope>NUCLEOTIDE SEQUENCE [LARGE SCALE GENOMIC DNA]</scope>
    <source>
        <strain evidence="11 12">RD15</strain>
    </source>
</reference>
<comment type="subunit">
    <text evidence="1 9">Homodimer.</text>
</comment>
<dbReference type="PROSITE" id="PS51186">
    <property type="entry name" value="GNAT"/>
    <property type="match status" value="1"/>
</dbReference>